<name>A0ABD2ZF21_9GENT</name>
<evidence type="ECO:0000256" key="5">
    <source>
        <dbReference type="ARBA" id="ARBA00023180"/>
    </source>
</evidence>
<protein>
    <recommendedName>
        <fullName evidence="9">Gamma-interferon-inducible lysosomal thiol reductase</fullName>
    </recommendedName>
</protein>
<accession>A0ABD2ZF21</accession>
<keyword evidence="8" id="KW-1185">Reference proteome</keyword>
<dbReference type="Pfam" id="PF03227">
    <property type="entry name" value="GILT"/>
    <property type="match status" value="1"/>
</dbReference>
<comment type="caution">
    <text evidence="7">The sequence shown here is derived from an EMBL/GenBank/DDBJ whole genome shotgun (WGS) entry which is preliminary data.</text>
</comment>
<evidence type="ECO:0000256" key="1">
    <source>
        <dbReference type="ARBA" id="ARBA00004613"/>
    </source>
</evidence>
<evidence type="ECO:0000313" key="8">
    <source>
        <dbReference type="Proteomes" id="UP001630127"/>
    </source>
</evidence>
<organism evidence="7 8">
    <name type="scientific">Cinchona calisaya</name>
    <dbReference type="NCBI Taxonomy" id="153742"/>
    <lineage>
        <taxon>Eukaryota</taxon>
        <taxon>Viridiplantae</taxon>
        <taxon>Streptophyta</taxon>
        <taxon>Embryophyta</taxon>
        <taxon>Tracheophyta</taxon>
        <taxon>Spermatophyta</taxon>
        <taxon>Magnoliopsida</taxon>
        <taxon>eudicotyledons</taxon>
        <taxon>Gunneridae</taxon>
        <taxon>Pentapetalae</taxon>
        <taxon>asterids</taxon>
        <taxon>lamiids</taxon>
        <taxon>Gentianales</taxon>
        <taxon>Rubiaceae</taxon>
        <taxon>Cinchonoideae</taxon>
        <taxon>Cinchoneae</taxon>
        <taxon>Cinchona</taxon>
    </lineage>
</organism>
<feature type="chain" id="PRO_5044769876" description="Gamma-interferon-inducible lysosomal thiol reductase" evidence="6">
    <location>
        <begin position="26"/>
        <end position="269"/>
    </location>
</feature>
<dbReference type="PANTHER" id="PTHR13234:SF8">
    <property type="entry name" value="GAMMA-INTERFERON-INDUCIBLE LYSOSOMAL THIOL REDUCTASE"/>
    <property type="match status" value="1"/>
</dbReference>
<evidence type="ECO:0000256" key="6">
    <source>
        <dbReference type="SAM" id="SignalP"/>
    </source>
</evidence>
<dbReference type="GO" id="GO:0005576">
    <property type="term" value="C:extracellular region"/>
    <property type="evidence" value="ECO:0007669"/>
    <property type="project" value="UniProtKB-SubCell"/>
</dbReference>
<dbReference type="InterPro" id="IPR036249">
    <property type="entry name" value="Thioredoxin-like_sf"/>
</dbReference>
<comment type="subcellular location">
    <subcellularLocation>
        <location evidence="1">Secreted</location>
    </subcellularLocation>
</comment>
<keyword evidence="3" id="KW-0964">Secreted</keyword>
<gene>
    <name evidence="7" type="ORF">ACH5RR_020612</name>
</gene>
<dbReference type="PANTHER" id="PTHR13234">
    <property type="entry name" value="GAMMA-INTERFERON INDUCIBLE LYSOSOMAL THIOL REDUCTASE GILT"/>
    <property type="match status" value="1"/>
</dbReference>
<keyword evidence="4 6" id="KW-0732">Signal</keyword>
<comment type="similarity">
    <text evidence="2">Belongs to the GILT family.</text>
</comment>
<dbReference type="AlphaFoldDB" id="A0ABD2ZF21"/>
<sequence length="269" mass="30089">MEGQGRRHVPLLILFLIISSFRTNSSLISVNSSQKVTLELYYETLCPYCSIFIVDYLYKIFNTGLIEIINLKLIPYGNAKIRPNSTIACQHGPYECWLNTIEACAIDVWPDVNAHFPFIYCVEKLIYEGKKTEWETCFEKLGLDQKPVRDCYENGRGKELELGYAAATNDLQPPHAYVPWVTVDGQPLYSDYRNFVTYICKAYKGTPVPSACGGLPAELSAADIISCKKGNMNILTPVCYTGVTIKSIFSGITSAVTSWMRGVTEAALE</sequence>
<evidence type="ECO:0000256" key="2">
    <source>
        <dbReference type="ARBA" id="ARBA00005679"/>
    </source>
</evidence>
<evidence type="ECO:0008006" key="9">
    <source>
        <dbReference type="Google" id="ProtNLM"/>
    </source>
</evidence>
<dbReference type="Proteomes" id="UP001630127">
    <property type="component" value="Unassembled WGS sequence"/>
</dbReference>
<evidence type="ECO:0000256" key="3">
    <source>
        <dbReference type="ARBA" id="ARBA00022525"/>
    </source>
</evidence>
<proteinExistence type="inferred from homology"/>
<dbReference type="InterPro" id="IPR004911">
    <property type="entry name" value="Interferon-induced_GILT"/>
</dbReference>
<dbReference type="SUPFAM" id="SSF52833">
    <property type="entry name" value="Thioredoxin-like"/>
    <property type="match status" value="1"/>
</dbReference>
<keyword evidence="5" id="KW-0325">Glycoprotein</keyword>
<feature type="signal peptide" evidence="6">
    <location>
        <begin position="1"/>
        <end position="25"/>
    </location>
</feature>
<reference evidence="7 8" key="1">
    <citation type="submission" date="2024-11" db="EMBL/GenBank/DDBJ databases">
        <title>A near-complete genome assembly of Cinchona calisaya.</title>
        <authorList>
            <person name="Lian D.C."/>
            <person name="Zhao X.W."/>
            <person name="Wei L."/>
        </authorList>
    </citation>
    <scope>NUCLEOTIDE SEQUENCE [LARGE SCALE GENOMIC DNA]</scope>
    <source>
        <tissue evidence="7">Nenye</tissue>
    </source>
</reference>
<evidence type="ECO:0000313" key="7">
    <source>
        <dbReference type="EMBL" id="KAL3518023.1"/>
    </source>
</evidence>
<evidence type="ECO:0000256" key="4">
    <source>
        <dbReference type="ARBA" id="ARBA00022729"/>
    </source>
</evidence>
<dbReference type="Gene3D" id="3.40.30.10">
    <property type="entry name" value="Glutaredoxin"/>
    <property type="match status" value="1"/>
</dbReference>
<dbReference type="EMBL" id="JBJUIK010000009">
    <property type="protein sequence ID" value="KAL3518023.1"/>
    <property type="molecule type" value="Genomic_DNA"/>
</dbReference>